<reference evidence="3" key="1">
    <citation type="journal article" date="2020" name="bioRxiv">
        <title>Chromosome-level reference genome of the European wasp spider Argiope bruennichi: a resource for studies on range expansion and evolutionary adaptation.</title>
        <authorList>
            <person name="Sheffer M.M."/>
            <person name="Hoppe A."/>
            <person name="Krehenwinkel H."/>
            <person name="Uhl G."/>
            <person name="Kuss A.W."/>
            <person name="Jensen L."/>
            <person name="Jensen C."/>
            <person name="Gillespie R.G."/>
            <person name="Hoff K.J."/>
            <person name="Prost S."/>
        </authorList>
    </citation>
    <scope>NUCLEOTIDE SEQUENCE</scope>
</reference>
<feature type="compositionally biased region" description="Polar residues" evidence="1">
    <location>
        <begin position="50"/>
        <end position="63"/>
    </location>
</feature>
<dbReference type="Proteomes" id="UP000807504">
    <property type="component" value="Unassembled WGS sequence"/>
</dbReference>
<feature type="compositionally biased region" description="Basic and acidic residues" evidence="1">
    <location>
        <begin position="67"/>
        <end position="83"/>
    </location>
</feature>
<accession>A0A8T0E844</accession>
<evidence type="ECO:0000313" key="4">
    <source>
        <dbReference type="Proteomes" id="UP000807504"/>
    </source>
</evidence>
<reference evidence="3" key="2">
    <citation type="submission" date="2020-06" db="EMBL/GenBank/DDBJ databases">
        <authorList>
            <person name="Sheffer M."/>
        </authorList>
    </citation>
    <scope>NUCLEOTIDE SEQUENCE</scope>
</reference>
<name>A0A8T0E844_ARGBR</name>
<gene>
    <name evidence="3" type="ORF">HNY73_020806</name>
</gene>
<evidence type="ECO:0000256" key="2">
    <source>
        <dbReference type="SAM" id="SignalP"/>
    </source>
</evidence>
<feature type="compositionally biased region" description="Polar residues" evidence="1">
    <location>
        <begin position="27"/>
        <end position="38"/>
    </location>
</feature>
<evidence type="ECO:0000256" key="1">
    <source>
        <dbReference type="SAM" id="MobiDB-lite"/>
    </source>
</evidence>
<feature type="signal peptide" evidence="2">
    <location>
        <begin position="1"/>
        <end position="21"/>
    </location>
</feature>
<organism evidence="3 4">
    <name type="scientific">Argiope bruennichi</name>
    <name type="common">Wasp spider</name>
    <name type="synonym">Aranea bruennichi</name>
    <dbReference type="NCBI Taxonomy" id="94029"/>
    <lineage>
        <taxon>Eukaryota</taxon>
        <taxon>Metazoa</taxon>
        <taxon>Ecdysozoa</taxon>
        <taxon>Arthropoda</taxon>
        <taxon>Chelicerata</taxon>
        <taxon>Arachnida</taxon>
        <taxon>Araneae</taxon>
        <taxon>Araneomorphae</taxon>
        <taxon>Entelegynae</taxon>
        <taxon>Araneoidea</taxon>
        <taxon>Araneidae</taxon>
        <taxon>Argiope</taxon>
    </lineage>
</organism>
<dbReference type="AlphaFoldDB" id="A0A8T0E844"/>
<feature type="region of interest" description="Disordered" evidence="1">
    <location>
        <begin position="25"/>
        <end position="86"/>
    </location>
</feature>
<sequence length="346" mass="38434">MSQTNIGLLLLVLAVIGDVFCSDEPHVSSSNATEQSPRSGRKNNIYYSPPDNNNLKTKSQPTPEVSPFKDENLQSENDSEKKPLFPPINYDKYPAFYKPKPKYVPDDVSMYKSGSNVNWNVWKGDSSESSEFEPPTADMKGVPLPPNFGNAYPPAAPWKDNSWDKEKMAAMIMMMKDLQEVKPKPSSGFLSKLKTDPSTLLLVSAIPISILLAAVLPTLMNNMMSTPTVSTTATGNRGRMLFGNDFIAPILDGVSTFGYRALENPGCMQRIFCQVTKGSSTNDTNPRILQRALHTASAFVDDNYLDNYGVKDLFHSMSDGNCEKVPCTNFNLTEYVVKYFSKEKKE</sequence>
<dbReference type="EMBL" id="JABXBU010002230">
    <property type="protein sequence ID" value="KAF8767933.1"/>
    <property type="molecule type" value="Genomic_DNA"/>
</dbReference>
<evidence type="ECO:0000313" key="3">
    <source>
        <dbReference type="EMBL" id="KAF8767933.1"/>
    </source>
</evidence>
<proteinExistence type="predicted"/>
<comment type="caution">
    <text evidence="3">The sequence shown here is derived from an EMBL/GenBank/DDBJ whole genome shotgun (WGS) entry which is preliminary data.</text>
</comment>
<keyword evidence="2" id="KW-0732">Signal</keyword>
<protein>
    <submittedName>
        <fullName evidence="3">Uncharacterized protein</fullName>
    </submittedName>
</protein>
<keyword evidence="4" id="KW-1185">Reference proteome</keyword>
<feature type="chain" id="PRO_5035925926" evidence="2">
    <location>
        <begin position="22"/>
        <end position="346"/>
    </location>
</feature>